<dbReference type="Pfam" id="PF03358">
    <property type="entry name" value="FMN_red"/>
    <property type="match status" value="1"/>
</dbReference>
<dbReference type="InterPro" id="IPR029039">
    <property type="entry name" value="Flavoprotein-like_sf"/>
</dbReference>
<dbReference type="Proteomes" id="UP000231019">
    <property type="component" value="Unassembled WGS sequence"/>
</dbReference>
<dbReference type="GO" id="GO:0010181">
    <property type="term" value="F:FMN binding"/>
    <property type="evidence" value="ECO:0007669"/>
    <property type="project" value="TreeGrafter"/>
</dbReference>
<reference evidence="2 3" key="1">
    <citation type="submission" date="2017-09" db="EMBL/GenBank/DDBJ databases">
        <title>Depth-based differentiation of microbial function through sediment-hosted aquifers and enrichment of novel symbionts in the deep terrestrial subsurface.</title>
        <authorList>
            <person name="Probst A.J."/>
            <person name="Ladd B."/>
            <person name="Jarett J.K."/>
            <person name="Geller-Mcgrath D.E."/>
            <person name="Sieber C.M."/>
            <person name="Emerson J.B."/>
            <person name="Anantharaman K."/>
            <person name="Thomas B.C."/>
            <person name="Malmstrom R."/>
            <person name="Stieglmeier M."/>
            <person name="Klingl A."/>
            <person name="Woyke T."/>
            <person name="Ryan C.M."/>
            <person name="Banfield J.F."/>
        </authorList>
    </citation>
    <scope>NUCLEOTIDE SEQUENCE [LARGE SCALE GENOMIC DNA]</scope>
    <source>
        <strain evidence="2">CG17_big_fil_post_rev_8_21_14_2_50_48_46</strain>
    </source>
</reference>
<dbReference type="GO" id="GO:0005829">
    <property type="term" value="C:cytosol"/>
    <property type="evidence" value="ECO:0007669"/>
    <property type="project" value="TreeGrafter"/>
</dbReference>
<evidence type="ECO:0000313" key="3">
    <source>
        <dbReference type="Proteomes" id="UP000231019"/>
    </source>
</evidence>
<dbReference type="Gene3D" id="3.40.50.360">
    <property type="match status" value="1"/>
</dbReference>
<proteinExistence type="predicted"/>
<comment type="caution">
    <text evidence="2">The sequence shown here is derived from an EMBL/GenBank/DDBJ whole genome shotgun (WGS) entry which is preliminary data.</text>
</comment>
<dbReference type="InterPro" id="IPR050712">
    <property type="entry name" value="NAD(P)H-dep_reductase"/>
</dbReference>
<organism evidence="2 3">
    <name type="scientific">bacterium (Candidatus Blackallbacteria) CG17_big_fil_post_rev_8_21_14_2_50_48_46</name>
    <dbReference type="NCBI Taxonomy" id="2014261"/>
    <lineage>
        <taxon>Bacteria</taxon>
        <taxon>Candidatus Blackallbacteria</taxon>
    </lineage>
</organism>
<dbReference type="AlphaFoldDB" id="A0A2M7GAM2"/>
<dbReference type="PANTHER" id="PTHR30543:SF21">
    <property type="entry name" value="NAD(P)H-DEPENDENT FMN REDUCTASE LOT6"/>
    <property type="match status" value="1"/>
</dbReference>
<name>A0A2M7GAM2_9BACT</name>
<dbReference type="GO" id="GO:0016491">
    <property type="term" value="F:oxidoreductase activity"/>
    <property type="evidence" value="ECO:0007669"/>
    <property type="project" value="InterPro"/>
</dbReference>
<feature type="domain" description="NADPH-dependent FMN reductase-like" evidence="1">
    <location>
        <begin position="3"/>
        <end position="142"/>
    </location>
</feature>
<evidence type="ECO:0000313" key="2">
    <source>
        <dbReference type="EMBL" id="PIW19201.1"/>
    </source>
</evidence>
<dbReference type="SUPFAM" id="SSF52218">
    <property type="entry name" value="Flavoproteins"/>
    <property type="match status" value="1"/>
</dbReference>
<gene>
    <name evidence="2" type="ORF">COW36_01970</name>
</gene>
<accession>A0A2M7GAM2</accession>
<dbReference type="EMBL" id="PFFQ01000005">
    <property type="protein sequence ID" value="PIW19201.1"/>
    <property type="molecule type" value="Genomic_DNA"/>
</dbReference>
<dbReference type="PANTHER" id="PTHR30543">
    <property type="entry name" value="CHROMATE REDUCTASE"/>
    <property type="match status" value="1"/>
</dbReference>
<evidence type="ECO:0000259" key="1">
    <source>
        <dbReference type="Pfam" id="PF03358"/>
    </source>
</evidence>
<protein>
    <submittedName>
        <fullName evidence="2">NADPH-dependent FMN reductase</fullName>
    </submittedName>
</protein>
<dbReference type="InterPro" id="IPR005025">
    <property type="entry name" value="FMN_Rdtase-like_dom"/>
</dbReference>
<sequence length="186" mass="20830">MKKILALAGSNSQSSIHRQLLEIAAKNIHADVTIQDLSRFDNIPIYNPDRQKAQGFPPEIEAFFQELQSYDGILLASPEYNGSIPAALKNLIDWLSRIQMRFFSEKPLLLMSTSPGPNGGKTNLTQMATLVPWWGAQLVGTYSLGRYFEVLDPENMRLNGLEESRLSQALEKFMQALESTSIEKVA</sequence>